<dbReference type="SUPFAM" id="SSF52540">
    <property type="entry name" value="P-loop containing nucleoside triphosphate hydrolases"/>
    <property type="match status" value="1"/>
</dbReference>
<proteinExistence type="evidence at transcript level"/>
<keyword evidence="2" id="KW-0808">Transferase</keyword>
<dbReference type="SMART" id="SM00072">
    <property type="entry name" value="GuKc"/>
    <property type="match status" value="1"/>
</dbReference>
<evidence type="ECO:0000256" key="3">
    <source>
        <dbReference type="ARBA" id="ARBA00022777"/>
    </source>
</evidence>
<dbReference type="AlphaFoldDB" id="A0A1E1X0X4"/>
<feature type="non-terminal residue" evidence="5">
    <location>
        <position position="1"/>
    </location>
</feature>
<dbReference type="Gene3D" id="3.40.50.300">
    <property type="entry name" value="P-loop containing nucleotide triphosphate hydrolases"/>
    <property type="match status" value="1"/>
</dbReference>
<dbReference type="GO" id="GO:0004385">
    <property type="term" value="F:GMP kinase activity"/>
    <property type="evidence" value="ECO:0007669"/>
    <property type="project" value="TreeGrafter"/>
</dbReference>
<name>A0A1E1X0X4_9ACAR</name>
<sequence>PAEINGVHYHFVSDDQFTAMKEAGEFLESTSYVGYQYGTSIREIKRIQATGCIPLLEIEIDGFSQVKSNGLPLRSVFVTTDCIETLKNRLIKRRSHTPQEIDKRIQRAMEEIAVAKTSGFDTIIHNDDLQEAYARLRNHICTWYPGLK</sequence>
<dbReference type="PROSITE" id="PS50052">
    <property type="entry name" value="GUANYLATE_KINASE_2"/>
    <property type="match status" value="1"/>
</dbReference>
<evidence type="ECO:0000256" key="1">
    <source>
        <dbReference type="ARBA" id="ARBA00005790"/>
    </source>
</evidence>
<dbReference type="PANTHER" id="PTHR23117">
    <property type="entry name" value="GUANYLATE KINASE-RELATED"/>
    <property type="match status" value="1"/>
</dbReference>
<keyword evidence="3 5" id="KW-0418">Kinase</keyword>
<dbReference type="InterPro" id="IPR008144">
    <property type="entry name" value="Guanylate_kin-like_dom"/>
</dbReference>
<comment type="similarity">
    <text evidence="1">Belongs to the guanylate kinase family.</text>
</comment>
<dbReference type="Pfam" id="PF00625">
    <property type="entry name" value="Guanylate_kin"/>
    <property type="match status" value="1"/>
</dbReference>
<dbReference type="EMBL" id="GFAC01006269">
    <property type="protein sequence ID" value="JAT92919.1"/>
    <property type="molecule type" value="mRNA"/>
</dbReference>
<evidence type="ECO:0000256" key="2">
    <source>
        <dbReference type="ARBA" id="ARBA00022679"/>
    </source>
</evidence>
<reference evidence="5" key="1">
    <citation type="journal article" date="2017" name="Front. Cell. Infect. Microbiol.">
        <title>The Distinct Transcriptional Response of the Midgut of Amblyomma sculptum and Amblyomma aureolatum Ticks to Rickettsia rickettsii Correlates to Their Differences in Susceptibility to Infection.</title>
        <authorList>
            <person name="Martins L.A."/>
            <person name="Galletti M.F.B.M."/>
            <person name="Ribeiro J.M."/>
            <person name="Fujita A."/>
            <person name="Costa F.B."/>
            <person name="Labruna M.B."/>
            <person name="Daffre S."/>
            <person name="Fogaca A.C."/>
        </authorList>
    </citation>
    <scope>NUCLEOTIDE SEQUENCE</scope>
</reference>
<dbReference type="InterPro" id="IPR008145">
    <property type="entry name" value="GK/Ca_channel_bsu"/>
</dbReference>
<dbReference type="PANTHER" id="PTHR23117:SF13">
    <property type="entry name" value="GUANYLATE KINASE"/>
    <property type="match status" value="1"/>
</dbReference>
<dbReference type="InterPro" id="IPR027417">
    <property type="entry name" value="P-loop_NTPase"/>
</dbReference>
<evidence type="ECO:0000259" key="4">
    <source>
        <dbReference type="PROSITE" id="PS50052"/>
    </source>
</evidence>
<protein>
    <submittedName>
        <fullName evidence="5">Putative guanylate kinase</fullName>
    </submittedName>
</protein>
<accession>A0A1E1X0X4</accession>
<evidence type="ECO:0000313" key="5">
    <source>
        <dbReference type="EMBL" id="JAT92919.1"/>
    </source>
</evidence>
<dbReference type="GO" id="GO:0005829">
    <property type="term" value="C:cytosol"/>
    <property type="evidence" value="ECO:0007669"/>
    <property type="project" value="TreeGrafter"/>
</dbReference>
<organism evidence="5">
    <name type="scientific">Amblyomma aureolatum</name>
    <dbReference type="NCBI Taxonomy" id="187763"/>
    <lineage>
        <taxon>Eukaryota</taxon>
        <taxon>Metazoa</taxon>
        <taxon>Ecdysozoa</taxon>
        <taxon>Arthropoda</taxon>
        <taxon>Chelicerata</taxon>
        <taxon>Arachnida</taxon>
        <taxon>Acari</taxon>
        <taxon>Parasitiformes</taxon>
        <taxon>Ixodida</taxon>
        <taxon>Ixodoidea</taxon>
        <taxon>Ixodidae</taxon>
        <taxon>Amblyomminae</taxon>
        <taxon>Amblyomma</taxon>
    </lineage>
</organism>
<feature type="domain" description="Guanylate kinase-like" evidence="4">
    <location>
        <begin position="1"/>
        <end position="141"/>
    </location>
</feature>